<dbReference type="PANTHER" id="PTHR47114:SF2">
    <property type="entry name" value="OLIGODENDROCYTE-MYELIN GLYCOPROTEIN"/>
    <property type="match status" value="1"/>
</dbReference>
<dbReference type="InterPro" id="IPR001611">
    <property type="entry name" value="Leu-rich_rpt"/>
</dbReference>
<dbReference type="PROSITE" id="PS51450">
    <property type="entry name" value="LRR"/>
    <property type="match status" value="1"/>
</dbReference>
<evidence type="ECO:0000313" key="5">
    <source>
        <dbReference type="Proteomes" id="UP001642409"/>
    </source>
</evidence>
<sequence>MSEKNKNVPQDYASINKLKYSNVYRKVVIPPFVGQMPITELSVANRCLCSYTVGLQNAVSLRLKDLTIQNFVVARPQLIASFSQLSSLTLVGARITNFDFIQHLNLKELKIQLASFSFEEKRIIAAQTGLQKLALNKCNFREVHLLQNIQLRELQLRENKLKNSDFVDCKFKHLQSLDVSFNLLRSLDHLVDLSPQLVAIHASTNKIGKLFYNKEQAESGIEELDISQNWLFDIQGLKLFPGLVDLNISKNKLGEKRMRIIQVLPLQKINIVYTLATSLNFINKNTIRHVEYCNDSHNYRNLSSFFTWPNLTTFKTIYGSAHLFYKHIKSLQHVKQPELDTTALFYHHNLFNTEYSNVIERYQFKVKRLNQYLKLRTYGLGFLTAEINFLLMIMKTQNGAEQNKRQNVLFYNENILKQINNRKLKLNQIKRKMMQKQMNLLQIRGEE</sequence>
<evidence type="ECO:0000313" key="4">
    <source>
        <dbReference type="EMBL" id="CAL6084846.1"/>
    </source>
</evidence>
<dbReference type="EMBL" id="CAXDID020000382">
    <property type="protein sequence ID" value="CAL6084846.1"/>
    <property type="molecule type" value="Genomic_DNA"/>
</dbReference>
<proteinExistence type="predicted"/>
<dbReference type="Proteomes" id="UP001642409">
    <property type="component" value="Unassembled WGS sequence"/>
</dbReference>
<name>A0AA86PGA0_9EUKA</name>
<reference evidence="3" key="1">
    <citation type="submission" date="2023-06" db="EMBL/GenBank/DDBJ databases">
        <authorList>
            <person name="Kurt Z."/>
        </authorList>
    </citation>
    <scope>NUCLEOTIDE SEQUENCE</scope>
</reference>
<dbReference type="InterPro" id="IPR032675">
    <property type="entry name" value="LRR_dom_sf"/>
</dbReference>
<evidence type="ECO:0000256" key="1">
    <source>
        <dbReference type="ARBA" id="ARBA00022614"/>
    </source>
</evidence>
<dbReference type="EMBL" id="CATOUU010000613">
    <property type="protein sequence ID" value="CAI9935420.1"/>
    <property type="molecule type" value="Genomic_DNA"/>
</dbReference>
<dbReference type="Gene3D" id="3.80.10.10">
    <property type="entry name" value="Ribonuclease Inhibitor"/>
    <property type="match status" value="1"/>
</dbReference>
<evidence type="ECO:0000313" key="3">
    <source>
        <dbReference type="EMBL" id="CAI9935420.1"/>
    </source>
</evidence>
<organism evidence="3">
    <name type="scientific">Hexamita inflata</name>
    <dbReference type="NCBI Taxonomy" id="28002"/>
    <lineage>
        <taxon>Eukaryota</taxon>
        <taxon>Metamonada</taxon>
        <taxon>Diplomonadida</taxon>
        <taxon>Hexamitidae</taxon>
        <taxon>Hexamitinae</taxon>
        <taxon>Hexamita</taxon>
    </lineage>
</organism>
<dbReference type="AlphaFoldDB" id="A0AA86PGA0"/>
<dbReference type="PANTHER" id="PTHR47114">
    <property type="match status" value="1"/>
</dbReference>
<dbReference type="SUPFAM" id="SSF52058">
    <property type="entry name" value="L domain-like"/>
    <property type="match status" value="1"/>
</dbReference>
<protein>
    <submittedName>
        <fullName evidence="3">Uncharacterized protein</fullName>
    </submittedName>
</protein>
<comment type="caution">
    <text evidence="3">The sequence shown here is derived from an EMBL/GenBank/DDBJ whole genome shotgun (WGS) entry which is preliminary data.</text>
</comment>
<reference evidence="4 5" key="2">
    <citation type="submission" date="2024-07" db="EMBL/GenBank/DDBJ databases">
        <authorList>
            <person name="Akdeniz Z."/>
        </authorList>
    </citation>
    <scope>NUCLEOTIDE SEQUENCE [LARGE SCALE GENOMIC DNA]</scope>
</reference>
<evidence type="ECO:0000256" key="2">
    <source>
        <dbReference type="ARBA" id="ARBA00022737"/>
    </source>
</evidence>
<dbReference type="InterPro" id="IPR051071">
    <property type="entry name" value="LRR-bact_E3_ubiq_ligases"/>
</dbReference>
<keyword evidence="2" id="KW-0677">Repeat</keyword>
<gene>
    <name evidence="3" type="ORF">HINF_LOCUS23065</name>
    <name evidence="4" type="ORF">HINF_LOCUS62399</name>
</gene>
<accession>A0AA86PGA0</accession>
<keyword evidence="5" id="KW-1185">Reference proteome</keyword>
<keyword evidence="1" id="KW-0433">Leucine-rich repeat</keyword>